<gene>
    <name evidence="1" type="ORF">DMA12_40195</name>
</gene>
<evidence type="ECO:0000313" key="1">
    <source>
        <dbReference type="EMBL" id="RSM36452.1"/>
    </source>
</evidence>
<comment type="caution">
    <text evidence="1">The sequence shown here is derived from an EMBL/GenBank/DDBJ whole genome shotgun (WGS) entry which is preliminary data.</text>
</comment>
<dbReference type="Proteomes" id="UP000286716">
    <property type="component" value="Unassembled WGS sequence"/>
</dbReference>
<protein>
    <submittedName>
        <fullName evidence="1">Uncharacterized protein</fullName>
    </submittedName>
</protein>
<keyword evidence="2" id="KW-1185">Reference proteome</keyword>
<evidence type="ECO:0000313" key="2">
    <source>
        <dbReference type="Proteomes" id="UP000286716"/>
    </source>
</evidence>
<organism evidence="1 2">
    <name type="scientific">Amycolatopsis balhimycina DSM 5908</name>
    <dbReference type="NCBI Taxonomy" id="1081091"/>
    <lineage>
        <taxon>Bacteria</taxon>
        <taxon>Bacillati</taxon>
        <taxon>Actinomycetota</taxon>
        <taxon>Actinomycetes</taxon>
        <taxon>Pseudonocardiales</taxon>
        <taxon>Pseudonocardiaceae</taxon>
        <taxon>Amycolatopsis</taxon>
    </lineage>
</organism>
<dbReference type="EMBL" id="QHHU01000085">
    <property type="protein sequence ID" value="RSM36452.1"/>
    <property type="molecule type" value="Genomic_DNA"/>
</dbReference>
<dbReference type="AlphaFoldDB" id="A0A428W051"/>
<accession>A0A428W051</accession>
<name>A0A428W051_AMYBA</name>
<sequence>MVILDRCPCSWGERVASRADVGGPGQSDAGEADFAELDPGVWSATAVRTCSVCDGQAQVLGHGGQVVVVGGVQWRAVADQAPPRRGRV</sequence>
<reference evidence="1 2" key="1">
    <citation type="submission" date="2018-05" db="EMBL/GenBank/DDBJ databases">
        <title>Evolution of GPA BGCs.</title>
        <authorList>
            <person name="Waglechner N."/>
            <person name="Wright G.D."/>
        </authorList>
    </citation>
    <scope>NUCLEOTIDE SEQUENCE [LARGE SCALE GENOMIC DNA]</scope>
    <source>
        <strain evidence="1 2">DSM 5908</strain>
    </source>
</reference>
<proteinExistence type="predicted"/>